<dbReference type="OrthoDB" id="159262at2"/>
<feature type="transmembrane region" description="Helical" evidence="1">
    <location>
        <begin position="55"/>
        <end position="74"/>
    </location>
</feature>
<feature type="transmembrane region" description="Helical" evidence="1">
    <location>
        <begin position="24"/>
        <end position="43"/>
    </location>
</feature>
<name>A7NML4_ROSCS</name>
<protein>
    <submittedName>
        <fullName evidence="3">Anti-sigma-factor antagonist</fullName>
    </submittedName>
</protein>
<dbReference type="CDD" id="cd07041">
    <property type="entry name" value="STAS_RsbR_RsbS_like"/>
    <property type="match status" value="1"/>
</dbReference>
<keyword evidence="1" id="KW-0472">Membrane</keyword>
<evidence type="ECO:0000259" key="2">
    <source>
        <dbReference type="PROSITE" id="PS50801"/>
    </source>
</evidence>
<evidence type="ECO:0000256" key="1">
    <source>
        <dbReference type="SAM" id="Phobius"/>
    </source>
</evidence>
<evidence type="ECO:0000313" key="3">
    <source>
        <dbReference type="EMBL" id="ABU58785.1"/>
    </source>
</evidence>
<dbReference type="PROSITE" id="PS50801">
    <property type="entry name" value="STAS"/>
    <property type="match status" value="1"/>
</dbReference>
<feature type="domain" description="STAS" evidence="2">
    <location>
        <begin position="59"/>
        <end position="126"/>
    </location>
</feature>
<organism evidence="3 4">
    <name type="scientific">Roseiflexus castenholzii (strain DSM 13941 / HLO8)</name>
    <dbReference type="NCBI Taxonomy" id="383372"/>
    <lineage>
        <taxon>Bacteria</taxon>
        <taxon>Bacillati</taxon>
        <taxon>Chloroflexota</taxon>
        <taxon>Chloroflexia</taxon>
        <taxon>Chloroflexales</taxon>
        <taxon>Roseiflexineae</taxon>
        <taxon>Roseiflexaceae</taxon>
        <taxon>Roseiflexus</taxon>
    </lineage>
</organism>
<dbReference type="InterPro" id="IPR051932">
    <property type="entry name" value="Bact_StressResp_Reg"/>
</dbReference>
<dbReference type="PANTHER" id="PTHR33745:SF1">
    <property type="entry name" value="RSBT ANTAGONIST PROTEIN RSBS"/>
    <property type="match status" value="1"/>
</dbReference>
<proteinExistence type="predicted"/>
<dbReference type="Proteomes" id="UP000000263">
    <property type="component" value="Chromosome"/>
</dbReference>
<dbReference type="eggNOG" id="COG1366">
    <property type="taxonomic scope" value="Bacteria"/>
</dbReference>
<keyword evidence="1" id="KW-1133">Transmembrane helix</keyword>
<dbReference type="PANTHER" id="PTHR33745">
    <property type="entry name" value="RSBT ANTAGONIST PROTEIN RSBS-RELATED"/>
    <property type="match status" value="1"/>
</dbReference>
<dbReference type="KEGG" id="rca:Rcas_2714"/>
<keyword evidence="1" id="KW-0812">Transmembrane</keyword>
<dbReference type="EMBL" id="CP000804">
    <property type="protein sequence ID" value="ABU58785.1"/>
    <property type="molecule type" value="Genomic_DNA"/>
</dbReference>
<dbReference type="RefSeq" id="WP_012121209.1">
    <property type="nucleotide sequence ID" value="NC_009767.1"/>
</dbReference>
<evidence type="ECO:0000313" key="4">
    <source>
        <dbReference type="Proteomes" id="UP000000263"/>
    </source>
</evidence>
<accession>A7NML4</accession>
<reference evidence="3 4" key="1">
    <citation type="submission" date="2007-08" db="EMBL/GenBank/DDBJ databases">
        <title>Complete sequence of Roseiflexus castenholzii DSM 13941.</title>
        <authorList>
            <consortium name="US DOE Joint Genome Institute"/>
            <person name="Copeland A."/>
            <person name="Lucas S."/>
            <person name="Lapidus A."/>
            <person name="Barry K."/>
            <person name="Glavina del Rio T."/>
            <person name="Dalin E."/>
            <person name="Tice H."/>
            <person name="Pitluck S."/>
            <person name="Thompson L.S."/>
            <person name="Brettin T."/>
            <person name="Bruce D."/>
            <person name="Detter J.C."/>
            <person name="Han C."/>
            <person name="Tapia R."/>
            <person name="Schmutz J."/>
            <person name="Larimer F."/>
            <person name="Land M."/>
            <person name="Hauser L."/>
            <person name="Kyrpides N."/>
            <person name="Mikhailova N."/>
            <person name="Bryant D.A."/>
            <person name="Hanada S."/>
            <person name="Tsukatani Y."/>
            <person name="Richardson P."/>
        </authorList>
    </citation>
    <scope>NUCLEOTIDE SEQUENCE [LARGE SCALE GENOMIC DNA]</scope>
    <source>
        <strain evidence="4">DSM 13941 / HLO8</strain>
    </source>
</reference>
<dbReference type="Pfam" id="PF01740">
    <property type="entry name" value="STAS"/>
    <property type="match status" value="1"/>
</dbReference>
<dbReference type="HOGENOM" id="CLU_1979899_0_0_0"/>
<sequence>MSRVFSVGLPSPDAQLLYHWRLRLLNRLLWVLAVVGFVTLIGARWSDYKALGEDAIPLMIIDVAGVPAFDTLVAQSLIRTAQALELIGCQAAITGISPAMAQTITSLGLQMESITIARSPQEVLKR</sequence>
<dbReference type="SUPFAM" id="SSF52091">
    <property type="entry name" value="SpoIIaa-like"/>
    <property type="match status" value="1"/>
</dbReference>
<keyword evidence="4" id="KW-1185">Reference proteome</keyword>
<dbReference type="InterPro" id="IPR002645">
    <property type="entry name" value="STAS_dom"/>
</dbReference>
<dbReference type="AlphaFoldDB" id="A7NML4"/>
<dbReference type="STRING" id="383372.Rcas_2714"/>
<dbReference type="Gene3D" id="3.30.750.24">
    <property type="entry name" value="STAS domain"/>
    <property type="match status" value="1"/>
</dbReference>
<dbReference type="InterPro" id="IPR036513">
    <property type="entry name" value="STAS_dom_sf"/>
</dbReference>
<gene>
    <name evidence="3" type="ordered locus">Rcas_2714</name>
</gene>